<dbReference type="GO" id="GO:0006352">
    <property type="term" value="P:DNA-templated transcription initiation"/>
    <property type="evidence" value="ECO:0007669"/>
    <property type="project" value="InterPro"/>
</dbReference>
<dbReference type="InterPro" id="IPR013325">
    <property type="entry name" value="RNA_pol_sigma_r2"/>
</dbReference>
<evidence type="ECO:0000256" key="2">
    <source>
        <dbReference type="ARBA" id="ARBA00023082"/>
    </source>
</evidence>
<organism evidence="6 7">
    <name type="scientific">Flammeovirga agarivorans</name>
    <dbReference type="NCBI Taxonomy" id="2726742"/>
    <lineage>
        <taxon>Bacteria</taxon>
        <taxon>Pseudomonadati</taxon>
        <taxon>Bacteroidota</taxon>
        <taxon>Cytophagia</taxon>
        <taxon>Cytophagales</taxon>
        <taxon>Flammeovirgaceae</taxon>
        <taxon>Flammeovirga</taxon>
    </lineage>
</organism>
<dbReference type="GO" id="GO:0003677">
    <property type="term" value="F:DNA binding"/>
    <property type="evidence" value="ECO:0007669"/>
    <property type="project" value="UniProtKB-KW"/>
</dbReference>
<keyword evidence="2" id="KW-0731">Sigma factor</keyword>
<sequence>MFKIFKSKINYTSEQIINNIIRKQNYSDTIKFIYQDNFDKILRMIIKMGGCEADAEDIFQDSLSKLIMSIETSQFKGRANISTYLYSICRNAWINTQKKQNKYSFFDESADHLLEDYDLIDEIPFIEEDQKTVKKFSEAFKSIGTDCRNLLKKLYFDLMTYEMLLTTHKDKYSSEQAIRNKKSRCIKYLRKSLGDDKDLSKEDMINMIGPCLDKEE</sequence>
<dbReference type="SUPFAM" id="SSF88946">
    <property type="entry name" value="Sigma2 domain of RNA polymerase sigma factors"/>
    <property type="match status" value="1"/>
</dbReference>
<dbReference type="RefSeq" id="WP_168884302.1">
    <property type="nucleotide sequence ID" value="NZ_JABAIL010000007.1"/>
</dbReference>
<reference evidence="6 7" key="1">
    <citation type="submission" date="2020-04" db="EMBL/GenBank/DDBJ databases">
        <title>Flammeovirga sp. SR4, a novel species isolated from seawater.</title>
        <authorList>
            <person name="Wang X."/>
        </authorList>
    </citation>
    <scope>NUCLEOTIDE SEQUENCE [LARGE SCALE GENOMIC DNA]</scope>
    <source>
        <strain evidence="6 7">SR4</strain>
    </source>
</reference>
<dbReference type="GO" id="GO:0016987">
    <property type="term" value="F:sigma factor activity"/>
    <property type="evidence" value="ECO:0007669"/>
    <property type="project" value="UniProtKB-KW"/>
</dbReference>
<evidence type="ECO:0000313" key="7">
    <source>
        <dbReference type="Proteomes" id="UP000585050"/>
    </source>
</evidence>
<comment type="caution">
    <text evidence="6">The sequence shown here is derived from an EMBL/GenBank/DDBJ whole genome shotgun (WGS) entry which is preliminary data.</text>
</comment>
<dbReference type="InterPro" id="IPR039425">
    <property type="entry name" value="RNA_pol_sigma-70-like"/>
</dbReference>
<protein>
    <submittedName>
        <fullName evidence="6">Sigma-70 family RNA polymerase sigma factor</fullName>
    </submittedName>
</protein>
<evidence type="ECO:0000313" key="6">
    <source>
        <dbReference type="EMBL" id="NLR93587.1"/>
    </source>
</evidence>
<dbReference type="Proteomes" id="UP000585050">
    <property type="component" value="Unassembled WGS sequence"/>
</dbReference>
<dbReference type="InterPro" id="IPR007627">
    <property type="entry name" value="RNA_pol_sigma70_r2"/>
</dbReference>
<dbReference type="PANTHER" id="PTHR43133:SF8">
    <property type="entry name" value="RNA POLYMERASE SIGMA FACTOR HI_1459-RELATED"/>
    <property type="match status" value="1"/>
</dbReference>
<dbReference type="Pfam" id="PF04542">
    <property type="entry name" value="Sigma70_r2"/>
    <property type="match status" value="1"/>
</dbReference>
<dbReference type="InterPro" id="IPR014284">
    <property type="entry name" value="RNA_pol_sigma-70_dom"/>
</dbReference>
<dbReference type="EMBL" id="JABAIL010000007">
    <property type="protein sequence ID" value="NLR93587.1"/>
    <property type="molecule type" value="Genomic_DNA"/>
</dbReference>
<keyword evidence="4" id="KW-0804">Transcription</keyword>
<dbReference type="NCBIfam" id="TIGR02937">
    <property type="entry name" value="sigma70-ECF"/>
    <property type="match status" value="1"/>
</dbReference>
<feature type="domain" description="RNA polymerase sigma-70 region 2" evidence="5">
    <location>
        <begin position="34"/>
        <end position="101"/>
    </location>
</feature>
<keyword evidence="7" id="KW-1185">Reference proteome</keyword>
<gene>
    <name evidence="6" type="ORF">HGP29_20480</name>
</gene>
<keyword evidence="3" id="KW-0238">DNA-binding</keyword>
<accession>A0A7X8XXV1</accession>
<evidence type="ECO:0000256" key="4">
    <source>
        <dbReference type="ARBA" id="ARBA00023163"/>
    </source>
</evidence>
<evidence type="ECO:0000256" key="3">
    <source>
        <dbReference type="ARBA" id="ARBA00023125"/>
    </source>
</evidence>
<proteinExistence type="predicted"/>
<dbReference type="PANTHER" id="PTHR43133">
    <property type="entry name" value="RNA POLYMERASE ECF-TYPE SIGMA FACTO"/>
    <property type="match status" value="1"/>
</dbReference>
<dbReference type="AlphaFoldDB" id="A0A7X8XXV1"/>
<name>A0A7X8XXV1_9BACT</name>
<evidence type="ECO:0000259" key="5">
    <source>
        <dbReference type="Pfam" id="PF04542"/>
    </source>
</evidence>
<evidence type="ECO:0000256" key="1">
    <source>
        <dbReference type="ARBA" id="ARBA00023015"/>
    </source>
</evidence>
<keyword evidence="1" id="KW-0805">Transcription regulation</keyword>
<dbReference type="Gene3D" id="1.10.1740.10">
    <property type="match status" value="1"/>
</dbReference>